<protein>
    <submittedName>
        <fullName evidence="1">Unnamed protein product</fullName>
    </submittedName>
</protein>
<keyword evidence="2" id="KW-1185">Reference proteome</keyword>
<dbReference type="EMBL" id="BSXS01004653">
    <property type="protein sequence ID" value="GME83301.1"/>
    <property type="molecule type" value="Genomic_DNA"/>
</dbReference>
<evidence type="ECO:0000313" key="1">
    <source>
        <dbReference type="EMBL" id="GME83301.1"/>
    </source>
</evidence>
<comment type="caution">
    <text evidence="1">The sequence shown here is derived from an EMBL/GenBank/DDBJ whole genome shotgun (WGS) entry which is preliminary data.</text>
</comment>
<gene>
    <name evidence="1" type="ORF">Amon02_000607900</name>
</gene>
<sequence>MSFFQNDPASCAANNSLNKFSAQAKGGLNHLQFSSSFQQQQQQQQQQLNNFNTVQSVDQALQNEFDSFGSPVSPILNSHSIPNSLPLHSPPLQSPPIHHAPQLQHQGSQGWISDFQHMNLKEQQYHNEQNQARSPLPVQSVNQQWSAQFTQSSTNTASLQNHSHSQQPLFHGTSGNSTLINDSVYRLQNRGLLNNNTTVSETQEQSQYQHQHEENVFDQAFNDIEMELNEQKQHQAPSVADQLMEGVEQQQYQDQQFQTSDARTATINKEQGTAPTTTATESEQQQQQQPENPVSESSKIEFAKLAQSVFQTMSNTPSNISTTTSTKFKNSHWLTHVLETMCVPRH</sequence>
<organism evidence="1 2">
    <name type="scientific">Ambrosiozyma monospora</name>
    <name type="common">Yeast</name>
    <name type="synonym">Endomycopsis monosporus</name>
    <dbReference type="NCBI Taxonomy" id="43982"/>
    <lineage>
        <taxon>Eukaryota</taxon>
        <taxon>Fungi</taxon>
        <taxon>Dikarya</taxon>
        <taxon>Ascomycota</taxon>
        <taxon>Saccharomycotina</taxon>
        <taxon>Pichiomycetes</taxon>
        <taxon>Pichiales</taxon>
        <taxon>Pichiaceae</taxon>
        <taxon>Ambrosiozyma</taxon>
    </lineage>
</organism>
<reference evidence="1" key="1">
    <citation type="submission" date="2023-04" db="EMBL/GenBank/DDBJ databases">
        <title>Ambrosiozyma monospora NBRC 10751.</title>
        <authorList>
            <person name="Ichikawa N."/>
            <person name="Sato H."/>
            <person name="Tonouchi N."/>
        </authorList>
    </citation>
    <scope>NUCLEOTIDE SEQUENCE</scope>
    <source>
        <strain evidence="1">NBRC 10751</strain>
    </source>
</reference>
<name>A0ACB5T7U0_AMBMO</name>
<evidence type="ECO:0000313" key="2">
    <source>
        <dbReference type="Proteomes" id="UP001165064"/>
    </source>
</evidence>
<accession>A0ACB5T7U0</accession>
<proteinExistence type="predicted"/>
<dbReference type="Proteomes" id="UP001165064">
    <property type="component" value="Unassembled WGS sequence"/>
</dbReference>